<evidence type="ECO:0000256" key="4">
    <source>
        <dbReference type="ARBA" id="ARBA00022771"/>
    </source>
</evidence>
<dbReference type="Pfam" id="PF13639">
    <property type="entry name" value="zf-RING_2"/>
    <property type="match status" value="1"/>
</dbReference>
<evidence type="ECO:0000256" key="6">
    <source>
        <dbReference type="PROSITE-ProRule" id="PRU00175"/>
    </source>
</evidence>
<reference evidence="9" key="1">
    <citation type="journal article" date="2021" name="Nat. Commun.">
        <title>Genomic analyses provide insights into spinach domestication and the genetic basis of agronomic traits.</title>
        <authorList>
            <person name="Cai X."/>
            <person name="Sun X."/>
            <person name="Xu C."/>
            <person name="Sun H."/>
            <person name="Wang X."/>
            <person name="Ge C."/>
            <person name="Zhang Z."/>
            <person name="Wang Q."/>
            <person name="Fei Z."/>
            <person name="Jiao C."/>
            <person name="Wang Q."/>
        </authorList>
    </citation>
    <scope>NUCLEOTIDE SEQUENCE [LARGE SCALE GENOMIC DNA]</scope>
    <source>
        <strain evidence="9">cv. Varoflay</strain>
    </source>
</reference>
<accession>A0A9R0I5A6</accession>
<keyword evidence="5" id="KW-0862">Zinc</keyword>
<organism evidence="9 10">
    <name type="scientific">Spinacia oleracea</name>
    <name type="common">Spinach</name>
    <dbReference type="NCBI Taxonomy" id="3562"/>
    <lineage>
        <taxon>Eukaryota</taxon>
        <taxon>Viridiplantae</taxon>
        <taxon>Streptophyta</taxon>
        <taxon>Embryophyta</taxon>
        <taxon>Tracheophyta</taxon>
        <taxon>Spermatophyta</taxon>
        <taxon>Magnoliopsida</taxon>
        <taxon>eudicotyledons</taxon>
        <taxon>Gunneridae</taxon>
        <taxon>Pentapetalae</taxon>
        <taxon>Caryophyllales</taxon>
        <taxon>Chenopodiaceae</taxon>
        <taxon>Chenopodioideae</taxon>
        <taxon>Anserineae</taxon>
        <taxon>Spinacia</taxon>
    </lineage>
</organism>
<feature type="compositionally biased region" description="Basic and acidic residues" evidence="7">
    <location>
        <begin position="204"/>
        <end position="216"/>
    </location>
</feature>
<proteinExistence type="predicted"/>
<dbReference type="GO" id="GO:0061630">
    <property type="term" value="F:ubiquitin protein ligase activity"/>
    <property type="evidence" value="ECO:0000318"/>
    <property type="project" value="GO_Central"/>
</dbReference>
<evidence type="ECO:0000256" key="2">
    <source>
        <dbReference type="ARBA" id="ARBA00012483"/>
    </source>
</evidence>
<evidence type="ECO:0000313" key="9">
    <source>
        <dbReference type="Proteomes" id="UP000813463"/>
    </source>
</evidence>
<evidence type="ECO:0000313" key="10">
    <source>
        <dbReference type="RefSeq" id="XP_021842777.2"/>
    </source>
</evidence>
<sequence length="236" mass="26148">MASEPDVSAEEMQSFLERLISSRNRDLSSFLPFLLGFPISDPTQTRSNSGENSPNHPTPEGQPRERIVLINPLTQGMVVIEGAGLDSLFHGVQSIKDGQPPASKSAIEAMPCVEIREDDEERECVICLEVCGPSVGVVKEMPCKHRFHGECIEKWLGIHGSCPVCRFKMPVEEEDGGKKGEEEESGERRTEIWVSVSFRRGRRRTEEEAVEERESGSNDELNTGDSDSGNENEGES</sequence>
<dbReference type="Proteomes" id="UP000813463">
    <property type="component" value="Chromosome 1"/>
</dbReference>
<comment type="catalytic activity">
    <reaction evidence="1">
        <text>S-ubiquitinyl-[E2 ubiquitin-conjugating enzyme]-L-cysteine + [acceptor protein]-L-lysine = [E2 ubiquitin-conjugating enzyme]-L-cysteine + N(6)-ubiquitinyl-[acceptor protein]-L-lysine.</text>
        <dbReference type="EC" id="2.3.2.27"/>
    </reaction>
</comment>
<dbReference type="PANTHER" id="PTHR15710">
    <property type="entry name" value="E3 UBIQUITIN-PROTEIN LIGASE PRAJA"/>
    <property type="match status" value="1"/>
</dbReference>
<feature type="domain" description="RING-type" evidence="8">
    <location>
        <begin position="124"/>
        <end position="166"/>
    </location>
</feature>
<dbReference type="PANTHER" id="PTHR15710:SF132">
    <property type="entry name" value="E3 UBIQUITIN-PROTEIN LIGASE MPSR1"/>
    <property type="match status" value="1"/>
</dbReference>
<evidence type="ECO:0000259" key="8">
    <source>
        <dbReference type="PROSITE" id="PS50089"/>
    </source>
</evidence>
<feature type="region of interest" description="Disordered" evidence="7">
    <location>
        <begin position="173"/>
        <end position="192"/>
    </location>
</feature>
<feature type="compositionally biased region" description="Polar residues" evidence="7">
    <location>
        <begin position="218"/>
        <end position="227"/>
    </location>
</feature>
<keyword evidence="4 6" id="KW-0863">Zinc-finger</keyword>
<dbReference type="EC" id="2.3.2.27" evidence="2"/>
<dbReference type="AlphaFoldDB" id="A0A9R0I5A6"/>
<dbReference type="GO" id="GO:0005737">
    <property type="term" value="C:cytoplasm"/>
    <property type="evidence" value="ECO:0000318"/>
    <property type="project" value="GO_Central"/>
</dbReference>
<gene>
    <name evidence="10" type="primary">LOC110782837</name>
</gene>
<dbReference type="InterPro" id="IPR001841">
    <property type="entry name" value="Znf_RING"/>
</dbReference>
<protein>
    <recommendedName>
        <fullName evidence="2">RING-type E3 ubiquitin transferase</fullName>
        <ecNumber evidence="2">2.3.2.27</ecNumber>
    </recommendedName>
</protein>
<dbReference type="RefSeq" id="XP_021842777.2">
    <property type="nucleotide sequence ID" value="XM_021987085.2"/>
</dbReference>
<feature type="compositionally biased region" description="Basic and acidic residues" evidence="7">
    <location>
        <begin position="176"/>
        <end position="191"/>
    </location>
</feature>
<dbReference type="InterPro" id="IPR013083">
    <property type="entry name" value="Znf_RING/FYVE/PHD"/>
</dbReference>
<dbReference type="PROSITE" id="PS50089">
    <property type="entry name" value="ZF_RING_2"/>
    <property type="match status" value="1"/>
</dbReference>
<reference evidence="10" key="2">
    <citation type="submission" date="2025-08" db="UniProtKB">
        <authorList>
            <consortium name="RefSeq"/>
        </authorList>
    </citation>
    <scope>IDENTIFICATION</scope>
    <source>
        <tissue evidence="10">Leaf</tissue>
    </source>
</reference>
<dbReference type="GO" id="GO:0016567">
    <property type="term" value="P:protein ubiquitination"/>
    <property type="evidence" value="ECO:0000318"/>
    <property type="project" value="GO_Central"/>
</dbReference>
<dbReference type="GeneID" id="110782837"/>
<dbReference type="GO" id="GO:0008270">
    <property type="term" value="F:zinc ion binding"/>
    <property type="evidence" value="ECO:0007669"/>
    <property type="project" value="UniProtKB-KW"/>
</dbReference>
<feature type="compositionally biased region" description="Polar residues" evidence="7">
    <location>
        <begin position="41"/>
        <end position="55"/>
    </location>
</feature>
<keyword evidence="3" id="KW-0479">Metal-binding</keyword>
<feature type="region of interest" description="Disordered" evidence="7">
    <location>
        <begin position="199"/>
        <end position="236"/>
    </location>
</feature>
<feature type="region of interest" description="Disordered" evidence="7">
    <location>
        <begin position="41"/>
        <end position="64"/>
    </location>
</feature>
<dbReference type="SMART" id="SM00184">
    <property type="entry name" value="RING"/>
    <property type="match status" value="1"/>
</dbReference>
<keyword evidence="9" id="KW-1185">Reference proteome</keyword>
<evidence type="ECO:0000256" key="3">
    <source>
        <dbReference type="ARBA" id="ARBA00022723"/>
    </source>
</evidence>
<evidence type="ECO:0000256" key="5">
    <source>
        <dbReference type="ARBA" id="ARBA00022833"/>
    </source>
</evidence>
<dbReference type="SUPFAM" id="SSF57850">
    <property type="entry name" value="RING/U-box"/>
    <property type="match status" value="1"/>
</dbReference>
<dbReference type="KEGG" id="soe:110782837"/>
<evidence type="ECO:0000256" key="7">
    <source>
        <dbReference type="SAM" id="MobiDB-lite"/>
    </source>
</evidence>
<dbReference type="Gene3D" id="3.30.40.10">
    <property type="entry name" value="Zinc/RING finger domain, C3HC4 (zinc finger)"/>
    <property type="match status" value="1"/>
</dbReference>
<evidence type="ECO:0000256" key="1">
    <source>
        <dbReference type="ARBA" id="ARBA00000900"/>
    </source>
</evidence>
<name>A0A9R0I5A6_SPIOL</name>